<keyword evidence="2" id="KW-1185">Reference proteome</keyword>
<accession>A0ACC1Q5A8</accession>
<dbReference type="EMBL" id="JANSHE010000562">
    <property type="protein sequence ID" value="KAJ3009295.1"/>
    <property type="molecule type" value="Genomic_DNA"/>
</dbReference>
<gene>
    <name evidence="1" type="ORF">NUW54_g2834</name>
</gene>
<reference evidence="1" key="1">
    <citation type="submission" date="2022-08" db="EMBL/GenBank/DDBJ databases">
        <title>Genome Sequence of Pycnoporus sanguineus.</title>
        <authorList>
            <person name="Buettner E."/>
        </authorList>
    </citation>
    <scope>NUCLEOTIDE SEQUENCE</scope>
    <source>
        <strain evidence="1">CG-C14</strain>
    </source>
</reference>
<comment type="caution">
    <text evidence="1">The sequence shown here is derived from an EMBL/GenBank/DDBJ whole genome shotgun (WGS) entry which is preliminary data.</text>
</comment>
<sequence length="275" mass="31293">MGHPALDKYRLPRDQVDVEALAQRWFYYLRIDAEDTEILSHDPTRRDAIIAQLYSNPEVKPSCWPQDIVGDMLSAEKYDEYLAQADAAIVQLTPPRSLEDRVVRCHLATAALMVFMRYKCTYALDDHYDLKLKVSDRSAKLFRDWMLNEFPRYRAQRPGSAGVNQTTRPSPALEASLSSLQACRSDNAKEGLSPEVASYLDSPHTLLGKRFQHSPPAEEEQDLKGFWELVSYTARMEQGCIDHEFVIATEALDGAHLPMGREEVELLLKYSTLIA</sequence>
<protein>
    <submittedName>
        <fullName evidence="1">Uncharacterized protein</fullName>
    </submittedName>
</protein>
<evidence type="ECO:0000313" key="1">
    <source>
        <dbReference type="EMBL" id="KAJ3009295.1"/>
    </source>
</evidence>
<proteinExistence type="predicted"/>
<organism evidence="1 2">
    <name type="scientific">Trametes sanguinea</name>
    <dbReference type="NCBI Taxonomy" id="158606"/>
    <lineage>
        <taxon>Eukaryota</taxon>
        <taxon>Fungi</taxon>
        <taxon>Dikarya</taxon>
        <taxon>Basidiomycota</taxon>
        <taxon>Agaricomycotina</taxon>
        <taxon>Agaricomycetes</taxon>
        <taxon>Polyporales</taxon>
        <taxon>Polyporaceae</taxon>
        <taxon>Trametes</taxon>
    </lineage>
</organism>
<dbReference type="Proteomes" id="UP001144978">
    <property type="component" value="Unassembled WGS sequence"/>
</dbReference>
<name>A0ACC1Q5A8_9APHY</name>
<evidence type="ECO:0000313" key="2">
    <source>
        <dbReference type="Proteomes" id="UP001144978"/>
    </source>
</evidence>